<dbReference type="AlphaFoldDB" id="A0A3L7K2K2"/>
<keyword evidence="3" id="KW-1185">Reference proteome</keyword>
<reference evidence="2 3" key="1">
    <citation type="submission" date="2018-10" db="EMBL/GenBank/DDBJ databases">
        <title>Falsibacillus sp. genome draft.</title>
        <authorList>
            <person name="Shi S."/>
        </authorList>
    </citation>
    <scope>NUCLEOTIDE SEQUENCE [LARGE SCALE GENOMIC DNA]</scope>
    <source>
        <strain evidence="2 3">GY 10110</strain>
    </source>
</reference>
<protein>
    <submittedName>
        <fullName evidence="2">Uncharacterized protein</fullName>
    </submittedName>
</protein>
<proteinExistence type="predicted"/>
<evidence type="ECO:0000313" key="2">
    <source>
        <dbReference type="EMBL" id="RLQ97327.1"/>
    </source>
</evidence>
<dbReference type="EMBL" id="RCVZ01000002">
    <property type="protein sequence ID" value="RLQ97327.1"/>
    <property type="molecule type" value="Genomic_DNA"/>
</dbReference>
<organism evidence="2 3">
    <name type="scientific">Falsibacillus albus</name>
    <dbReference type="NCBI Taxonomy" id="2478915"/>
    <lineage>
        <taxon>Bacteria</taxon>
        <taxon>Bacillati</taxon>
        <taxon>Bacillota</taxon>
        <taxon>Bacilli</taxon>
        <taxon>Bacillales</taxon>
        <taxon>Bacillaceae</taxon>
        <taxon>Falsibacillus</taxon>
    </lineage>
</organism>
<comment type="caution">
    <text evidence="2">The sequence shown here is derived from an EMBL/GenBank/DDBJ whole genome shotgun (WGS) entry which is preliminary data.</text>
</comment>
<evidence type="ECO:0000256" key="1">
    <source>
        <dbReference type="SAM" id="MobiDB-lite"/>
    </source>
</evidence>
<gene>
    <name evidence="2" type="ORF">D9X91_04040</name>
</gene>
<feature type="region of interest" description="Disordered" evidence="1">
    <location>
        <begin position="1"/>
        <end position="27"/>
    </location>
</feature>
<dbReference type="Proteomes" id="UP000276770">
    <property type="component" value="Unassembled WGS sequence"/>
</dbReference>
<accession>A0A3L7K2K2</accession>
<name>A0A3L7K2K2_9BACI</name>
<evidence type="ECO:0000313" key="3">
    <source>
        <dbReference type="Proteomes" id="UP000276770"/>
    </source>
</evidence>
<sequence length="68" mass="7741">MAQDKENFGPTLRTKKTPGIFRGSAVLNPNPPIPTPLRDYDVHSINCWKQAKTTICFEHGFLYEKSSF</sequence>